<reference evidence="9" key="1">
    <citation type="submission" date="2017-09" db="EMBL/GenBank/DDBJ databases">
        <title>Polyketide synthases of a Diaporthe helianthi virulent isolate.</title>
        <authorList>
            <person name="Baroncelli R."/>
        </authorList>
    </citation>
    <scope>NUCLEOTIDE SEQUENCE [LARGE SCALE GENOMIC DNA]</scope>
    <source>
        <strain evidence="9">7/96</strain>
    </source>
</reference>
<dbReference type="InParanoid" id="A0A2P5I8A0"/>
<dbReference type="PANTHER" id="PTHR33938">
    <property type="entry name" value="FERULOYL ESTERASE B-RELATED"/>
    <property type="match status" value="1"/>
</dbReference>
<evidence type="ECO:0000256" key="6">
    <source>
        <dbReference type="ARBA" id="ARBA00022837"/>
    </source>
</evidence>
<dbReference type="GO" id="GO:0030600">
    <property type="term" value="F:feruloyl esterase activity"/>
    <property type="evidence" value="ECO:0007669"/>
    <property type="project" value="UniProtKB-ARBA"/>
</dbReference>
<dbReference type="Pfam" id="PF07519">
    <property type="entry name" value="Tannase"/>
    <property type="match status" value="1"/>
</dbReference>
<dbReference type="EC" id="3.1.1.-" evidence="8"/>
<keyword evidence="5 8" id="KW-0378">Hydrolase</keyword>
<comment type="caution">
    <text evidence="9">The sequence shown here is derived from an EMBL/GenBank/DDBJ whole genome shotgun (WGS) entry which is preliminary data.</text>
</comment>
<dbReference type="PANTHER" id="PTHR33938:SF8">
    <property type="entry name" value="CARBOXYLIC ESTER HYDROLASE"/>
    <property type="match status" value="1"/>
</dbReference>
<evidence type="ECO:0000256" key="5">
    <source>
        <dbReference type="ARBA" id="ARBA00022801"/>
    </source>
</evidence>
<organism evidence="9 10">
    <name type="scientific">Diaporthe helianthi</name>
    <dbReference type="NCBI Taxonomy" id="158607"/>
    <lineage>
        <taxon>Eukaryota</taxon>
        <taxon>Fungi</taxon>
        <taxon>Dikarya</taxon>
        <taxon>Ascomycota</taxon>
        <taxon>Pezizomycotina</taxon>
        <taxon>Sordariomycetes</taxon>
        <taxon>Sordariomycetidae</taxon>
        <taxon>Diaporthales</taxon>
        <taxon>Diaporthaceae</taxon>
        <taxon>Diaporthe</taxon>
    </lineage>
</organism>
<feature type="chain" id="PRO_5015023816" description="Carboxylic ester hydrolase" evidence="8">
    <location>
        <begin position="22"/>
        <end position="892"/>
    </location>
</feature>
<dbReference type="InterPro" id="IPR029058">
    <property type="entry name" value="AB_hydrolase_fold"/>
</dbReference>
<dbReference type="OrthoDB" id="3039123at2759"/>
<keyword evidence="7" id="KW-1015">Disulfide bond</keyword>
<proteinExistence type="inferred from homology"/>
<evidence type="ECO:0000256" key="4">
    <source>
        <dbReference type="ARBA" id="ARBA00022729"/>
    </source>
</evidence>
<evidence type="ECO:0000313" key="9">
    <source>
        <dbReference type="EMBL" id="POS78729.1"/>
    </source>
</evidence>
<dbReference type="EMBL" id="MAVT02000164">
    <property type="protein sequence ID" value="POS78729.1"/>
    <property type="molecule type" value="Genomic_DNA"/>
</dbReference>
<gene>
    <name evidence="9" type="ORF">DHEL01_v202872</name>
</gene>
<dbReference type="InterPro" id="IPR011118">
    <property type="entry name" value="Tannase/feruloyl_esterase"/>
</dbReference>
<evidence type="ECO:0000313" key="10">
    <source>
        <dbReference type="Proteomes" id="UP000094444"/>
    </source>
</evidence>
<comment type="similarity">
    <text evidence="1 8">Belongs to the tannase family.</text>
</comment>
<evidence type="ECO:0000256" key="2">
    <source>
        <dbReference type="ARBA" id="ARBA00022487"/>
    </source>
</evidence>
<evidence type="ECO:0000256" key="7">
    <source>
        <dbReference type="ARBA" id="ARBA00023157"/>
    </source>
</evidence>
<protein>
    <recommendedName>
        <fullName evidence="8">Carboxylic ester hydrolase</fullName>
        <ecNumber evidence="8">3.1.1.-</ecNumber>
    </recommendedName>
</protein>
<keyword evidence="4 8" id="KW-0732">Signal</keyword>
<evidence type="ECO:0000256" key="8">
    <source>
        <dbReference type="RuleBase" id="RU361238"/>
    </source>
</evidence>
<name>A0A2P5I8A0_DIAHE</name>
<dbReference type="STRING" id="158607.A0A2P5I8A0"/>
<feature type="signal peptide" evidence="8">
    <location>
        <begin position="1"/>
        <end position="21"/>
    </location>
</feature>
<evidence type="ECO:0000256" key="1">
    <source>
        <dbReference type="ARBA" id="ARBA00006249"/>
    </source>
</evidence>
<dbReference type="Proteomes" id="UP000094444">
    <property type="component" value="Unassembled WGS sequence"/>
</dbReference>
<dbReference type="AlphaFoldDB" id="A0A2P5I8A0"/>
<dbReference type="SUPFAM" id="SSF53474">
    <property type="entry name" value="alpha/beta-Hydrolases"/>
    <property type="match status" value="1"/>
</dbReference>
<evidence type="ECO:0000256" key="3">
    <source>
        <dbReference type="ARBA" id="ARBA00022723"/>
    </source>
</evidence>
<keyword evidence="2" id="KW-0719">Serine esterase</keyword>
<dbReference type="GO" id="GO:0046872">
    <property type="term" value="F:metal ion binding"/>
    <property type="evidence" value="ECO:0007669"/>
    <property type="project" value="UniProtKB-KW"/>
</dbReference>
<keyword evidence="10" id="KW-1185">Reference proteome</keyword>
<dbReference type="Gene3D" id="3.40.50.1820">
    <property type="entry name" value="alpha/beta hydrolase"/>
    <property type="match status" value="1"/>
</dbReference>
<keyword evidence="3" id="KW-0479">Metal-binding</keyword>
<accession>A0A2P5I8A0</accession>
<keyword evidence="6" id="KW-0106">Calcium</keyword>
<sequence length="892" mass="96144">MAATLSPLVLLALGAARTVSAANSTACTADTFASLTLGNINILSLDVSVLRNQSLAQGSAGGTGVGVGIISASTGETVTAVDLCKVSIKYTHPGQNDNVNTWVGLPLDPKAWNSRFMMTGGGGWTAGSNNSILGPVASGYTSSSTDGGHNATTTQAQWGLVSEGNTNWPALNDFASVALDEAAKLGKAATKMYYGKDPIYSYWNGCSTGGRQGHMMAQRFPEHFDGILASCSAFNWPELQAASGYPSFLAKLLDVVPPQCVLDAFSNAALDACDELDGVKDKIIALPGQCHFDASEIVGQEVTCTNPNGTVTITDKMAQFVSGFWNGPRTGSGDFFWYGFGYEGPFTSVFQPKCTTVDDCKFTPFAAADDWYGAFLERNSTWSLATAELTQERFDRLNRMAVDQYTSTIGTNNVDLTDLKARGTKLLTWHGTHDGLIPYNGTVDYYDRVMAWDPDVQDYYRFFLAPGVGHCRGGPGFDPNSQVLNALINWVENGTAPEFLPGTGPATKNATETRTVNLCMYPKVLTFVGTDPDDAASFESTCRRRLEAHLLTVAQWDGIMRQCPKKVVRRYKRDPGQWSAEHLPRFEDAVWCTSYLLLRLKAKLPDSPAWDGQGDRQADEIMAADNLGNLGLSYAQNAKKNATLRWCLSGFESYHGLHEFVLGPCVLTETSGKTAGSHEPGPFCLRAETEDLQSHSVDAPRKTHNAEYDALWQTDGLRGNNKQEIKRQTMGSDDGDGVLPGQVVLCRPNEALHQGITRSTPIAALIGVVLYVWGSSITIINCCPGWGLPGSTPHGVWTQDAVLGRIDLDAPRPNLLLSHAFARPTHSSSHHACPRQAQLRGVIHLAAIAAPIGEAHVGSSSNVGRPAKPFETFGQLRGSASRLWNVTTSQTS</sequence>